<sequence length="120" mass="13238">MCADQSRAITRRPSTPTHTSRGVALYGHNFLRPARCVRAARPDVASQSARDIAQRTRGNRASSECMFICASNKLLIRPKRSIDSIGGKAIHRDYSPAARRARHPRKSSSLSGRGRLLQNA</sequence>
<dbReference type="EMBL" id="BGZK01001996">
    <property type="protein sequence ID" value="GBP89362.1"/>
    <property type="molecule type" value="Genomic_DNA"/>
</dbReference>
<name>A0A4C1ZPU2_EUMVA</name>
<dbReference type="AlphaFoldDB" id="A0A4C1ZPU2"/>
<comment type="caution">
    <text evidence="2">The sequence shown here is derived from an EMBL/GenBank/DDBJ whole genome shotgun (WGS) entry which is preliminary data.</text>
</comment>
<organism evidence="2 3">
    <name type="scientific">Eumeta variegata</name>
    <name type="common">Bagworm moth</name>
    <name type="synonym">Eumeta japonica</name>
    <dbReference type="NCBI Taxonomy" id="151549"/>
    <lineage>
        <taxon>Eukaryota</taxon>
        <taxon>Metazoa</taxon>
        <taxon>Ecdysozoa</taxon>
        <taxon>Arthropoda</taxon>
        <taxon>Hexapoda</taxon>
        <taxon>Insecta</taxon>
        <taxon>Pterygota</taxon>
        <taxon>Neoptera</taxon>
        <taxon>Endopterygota</taxon>
        <taxon>Lepidoptera</taxon>
        <taxon>Glossata</taxon>
        <taxon>Ditrysia</taxon>
        <taxon>Tineoidea</taxon>
        <taxon>Psychidae</taxon>
        <taxon>Oiketicinae</taxon>
        <taxon>Eumeta</taxon>
    </lineage>
</organism>
<feature type="compositionally biased region" description="Low complexity" evidence="1">
    <location>
        <begin position="107"/>
        <end position="120"/>
    </location>
</feature>
<proteinExistence type="predicted"/>
<dbReference type="Proteomes" id="UP000299102">
    <property type="component" value="Unassembled WGS sequence"/>
</dbReference>
<accession>A0A4C1ZPU2</accession>
<feature type="compositionally biased region" description="Low complexity" evidence="1">
    <location>
        <begin position="11"/>
        <end position="21"/>
    </location>
</feature>
<feature type="region of interest" description="Disordered" evidence="1">
    <location>
        <begin position="1"/>
        <end position="21"/>
    </location>
</feature>
<reference evidence="2 3" key="1">
    <citation type="journal article" date="2019" name="Commun. Biol.">
        <title>The bagworm genome reveals a unique fibroin gene that provides high tensile strength.</title>
        <authorList>
            <person name="Kono N."/>
            <person name="Nakamura H."/>
            <person name="Ohtoshi R."/>
            <person name="Tomita M."/>
            <person name="Numata K."/>
            <person name="Arakawa K."/>
        </authorList>
    </citation>
    <scope>NUCLEOTIDE SEQUENCE [LARGE SCALE GENOMIC DNA]</scope>
</reference>
<protein>
    <submittedName>
        <fullName evidence="2">Uncharacterized protein</fullName>
    </submittedName>
</protein>
<gene>
    <name evidence="2" type="ORF">EVAR_66650_1</name>
</gene>
<keyword evidence="3" id="KW-1185">Reference proteome</keyword>
<evidence type="ECO:0000313" key="3">
    <source>
        <dbReference type="Proteomes" id="UP000299102"/>
    </source>
</evidence>
<evidence type="ECO:0000313" key="2">
    <source>
        <dbReference type="EMBL" id="GBP89362.1"/>
    </source>
</evidence>
<feature type="region of interest" description="Disordered" evidence="1">
    <location>
        <begin position="87"/>
        <end position="120"/>
    </location>
</feature>
<evidence type="ECO:0000256" key="1">
    <source>
        <dbReference type="SAM" id="MobiDB-lite"/>
    </source>
</evidence>